<dbReference type="AlphaFoldDB" id="A0ABD3H8Q3"/>
<dbReference type="Pfam" id="PF02992">
    <property type="entry name" value="Transposase_21"/>
    <property type="match status" value="1"/>
</dbReference>
<protein>
    <submittedName>
        <fullName evidence="1">Uncharacterized protein</fullName>
    </submittedName>
</protein>
<name>A0ABD3H8Q3_9MARC</name>
<evidence type="ECO:0000313" key="1">
    <source>
        <dbReference type="EMBL" id="KAL3687885.1"/>
    </source>
</evidence>
<proteinExistence type="predicted"/>
<keyword evidence="2" id="KW-1185">Reference proteome</keyword>
<comment type="caution">
    <text evidence="1">The sequence shown here is derived from an EMBL/GenBank/DDBJ whole genome shotgun (WGS) entry which is preliminary data.</text>
</comment>
<dbReference type="InterPro" id="IPR004242">
    <property type="entry name" value="Transposase_21"/>
</dbReference>
<gene>
    <name evidence="1" type="ORF">R1sor_014194</name>
</gene>
<reference evidence="1 2" key="1">
    <citation type="submission" date="2024-09" db="EMBL/GenBank/DDBJ databases">
        <title>Chromosome-scale assembly of Riccia sorocarpa.</title>
        <authorList>
            <person name="Paukszto L."/>
        </authorList>
    </citation>
    <scope>NUCLEOTIDE SEQUENCE [LARGE SCALE GENOMIC DNA]</scope>
    <source>
        <strain evidence="1">LP-2024</strain>
        <tissue evidence="1">Aerial parts of the thallus</tissue>
    </source>
</reference>
<accession>A0ABD3H8Q3</accession>
<organism evidence="1 2">
    <name type="scientific">Riccia sorocarpa</name>
    <dbReference type="NCBI Taxonomy" id="122646"/>
    <lineage>
        <taxon>Eukaryota</taxon>
        <taxon>Viridiplantae</taxon>
        <taxon>Streptophyta</taxon>
        <taxon>Embryophyta</taxon>
        <taxon>Marchantiophyta</taxon>
        <taxon>Marchantiopsida</taxon>
        <taxon>Marchantiidae</taxon>
        <taxon>Marchantiales</taxon>
        <taxon>Ricciaceae</taxon>
        <taxon>Riccia</taxon>
    </lineage>
</organism>
<sequence>MDIYLEPLVEELKLLWDGVRAYEASTLCPREDRWFQLHAICMWTIHDIPDSKSLACIHMHGHTLGQMEWRRFHQPNGCYLHMTSDFLSKGSSSLNAPQDMHQTSVWLSPTRIHD</sequence>
<evidence type="ECO:0000313" key="2">
    <source>
        <dbReference type="Proteomes" id="UP001633002"/>
    </source>
</evidence>
<dbReference type="Proteomes" id="UP001633002">
    <property type="component" value="Unassembled WGS sequence"/>
</dbReference>
<dbReference type="EMBL" id="JBJQOH010000004">
    <property type="protein sequence ID" value="KAL3687885.1"/>
    <property type="molecule type" value="Genomic_DNA"/>
</dbReference>